<evidence type="ECO:0000313" key="3">
    <source>
        <dbReference type="Proteomes" id="UP000182740"/>
    </source>
</evidence>
<protein>
    <submittedName>
        <fullName evidence="2">Uncharacterized protein</fullName>
    </submittedName>
</protein>
<dbReference type="EMBL" id="FPJG01000006">
    <property type="protein sequence ID" value="SFW65507.1"/>
    <property type="molecule type" value="Genomic_DNA"/>
</dbReference>
<proteinExistence type="predicted"/>
<keyword evidence="3" id="KW-1185">Reference proteome</keyword>
<feature type="region of interest" description="Disordered" evidence="1">
    <location>
        <begin position="42"/>
        <end position="65"/>
    </location>
</feature>
<evidence type="ECO:0000256" key="1">
    <source>
        <dbReference type="SAM" id="MobiDB-lite"/>
    </source>
</evidence>
<organism evidence="2 3">
    <name type="scientific">Amycolatopsis australiensis</name>
    <dbReference type="NCBI Taxonomy" id="546364"/>
    <lineage>
        <taxon>Bacteria</taxon>
        <taxon>Bacillati</taxon>
        <taxon>Actinomycetota</taxon>
        <taxon>Actinomycetes</taxon>
        <taxon>Pseudonocardiales</taxon>
        <taxon>Pseudonocardiaceae</taxon>
        <taxon>Amycolatopsis</taxon>
    </lineage>
</organism>
<feature type="region of interest" description="Disordered" evidence="1">
    <location>
        <begin position="1"/>
        <end position="21"/>
    </location>
</feature>
<name>A0A1K1R0X2_9PSEU</name>
<dbReference type="AlphaFoldDB" id="A0A1K1R0X2"/>
<reference evidence="3" key="1">
    <citation type="submission" date="2016-11" db="EMBL/GenBank/DDBJ databases">
        <authorList>
            <person name="Varghese N."/>
            <person name="Submissions S."/>
        </authorList>
    </citation>
    <scope>NUCLEOTIDE SEQUENCE [LARGE SCALE GENOMIC DNA]</scope>
    <source>
        <strain evidence="3">DSM 44671</strain>
    </source>
</reference>
<gene>
    <name evidence="2" type="ORF">SAMN04489730_2495</name>
</gene>
<accession>A0A1K1R0X2</accession>
<sequence length="65" mass="6571">MAWDRSTRARPLGVGAGSGEVRGLEGLEESEVAEAALGGQPVARGDGLLQQSSRPLVVAGSGEPQ</sequence>
<evidence type="ECO:0000313" key="2">
    <source>
        <dbReference type="EMBL" id="SFW65507.1"/>
    </source>
</evidence>
<dbReference type="Proteomes" id="UP000182740">
    <property type="component" value="Unassembled WGS sequence"/>
</dbReference>